<protein>
    <submittedName>
        <fullName evidence="1">Uncharacterized protein</fullName>
    </submittedName>
</protein>
<name>A0AAN9Y5E8_9HEMI</name>
<gene>
    <name evidence="1" type="ORF">V9T40_006289</name>
</gene>
<comment type="caution">
    <text evidence="1">The sequence shown here is derived from an EMBL/GenBank/DDBJ whole genome shotgun (WGS) entry which is preliminary data.</text>
</comment>
<accession>A0AAN9Y5E8</accession>
<keyword evidence="2" id="KW-1185">Reference proteome</keyword>
<evidence type="ECO:0000313" key="2">
    <source>
        <dbReference type="Proteomes" id="UP001367676"/>
    </source>
</evidence>
<dbReference type="EMBL" id="JBBCAQ010000014">
    <property type="protein sequence ID" value="KAK7598054.1"/>
    <property type="molecule type" value="Genomic_DNA"/>
</dbReference>
<dbReference type="AlphaFoldDB" id="A0AAN9Y5E8"/>
<proteinExistence type="predicted"/>
<reference evidence="1 2" key="1">
    <citation type="submission" date="2024-03" db="EMBL/GenBank/DDBJ databases">
        <title>Adaptation during the transition from Ophiocordyceps entomopathogen to insect associate is accompanied by gene loss and intensified selection.</title>
        <authorList>
            <person name="Ward C.M."/>
            <person name="Onetto C.A."/>
            <person name="Borneman A.R."/>
        </authorList>
    </citation>
    <scope>NUCLEOTIDE SEQUENCE [LARGE SCALE GENOMIC DNA]</scope>
    <source>
        <strain evidence="1">AWRI1</strain>
        <tissue evidence="1">Single Adult Female</tissue>
    </source>
</reference>
<dbReference type="Proteomes" id="UP001367676">
    <property type="component" value="Unassembled WGS sequence"/>
</dbReference>
<evidence type="ECO:0000313" key="1">
    <source>
        <dbReference type="EMBL" id="KAK7598054.1"/>
    </source>
</evidence>
<sequence length="145" mass="16734">MNCQNFTSTSKQPSLKALSANTHTRTKILAWLNEVEELQRMNDVTTKINVKLTRYIVQIGHLKTLLENRLGFRMPQFEEGLEQELIKDYVNKETQTEGANMVENGEENLVNDEPVLIEPIEIEDSEDEIIDLDDVEEVVRGLFKK</sequence>
<organism evidence="1 2">
    <name type="scientific">Parthenolecanium corni</name>
    <dbReference type="NCBI Taxonomy" id="536013"/>
    <lineage>
        <taxon>Eukaryota</taxon>
        <taxon>Metazoa</taxon>
        <taxon>Ecdysozoa</taxon>
        <taxon>Arthropoda</taxon>
        <taxon>Hexapoda</taxon>
        <taxon>Insecta</taxon>
        <taxon>Pterygota</taxon>
        <taxon>Neoptera</taxon>
        <taxon>Paraneoptera</taxon>
        <taxon>Hemiptera</taxon>
        <taxon>Sternorrhyncha</taxon>
        <taxon>Coccoidea</taxon>
        <taxon>Coccidae</taxon>
        <taxon>Parthenolecanium</taxon>
    </lineage>
</organism>